<gene>
    <name evidence="1" type="ORF">SK128_027087</name>
</gene>
<organism evidence="1 2">
    <name type="scientific">Halocaridina rubra</name>
    <name type="common">Hawaiian red shrimp</name>
    <dbReference type="NCBI Taxonomy" id="373956"/>
    <lineage>
        <taxon>Eukaryota</taxon>
        <taxon>Metazoa</taxon>
        <taxon>Ecdysozoa</taxon>
        <taxon>Arthropoda</taxon>
        <taxon>Crustacea</taxon>
        <taxon>Multicrustacea</taxon>
        <taxon>Malacostraca</taxon>
        <taxon>Eumalacostraca</taxon>
        <taxon>Eucarida</taxon>
        <taxon>Decapoda</taxon>
        <taxon>Pleocyemata</taxon>
        <taxon>Caridea</taxon>
        <taxon>Atyoidea</taxon>
        <taxon>Atyidae</taxon>
        <taxon>Halocaridina</taxon>
    </lineage>
</organism>
<dbReference type="Proteomes" id="UP001381693">
    <property type="component" value="Unassembled WGS sequence"/>
</dbReference>
<comment type="caution">
    <text evidence="1">The sequence shown here is derived from an EMBL/GenBank/DDBJ whole genome shotgun (WGS) entry which is preliminary data.</text>
</comment>
<reference evidence="1 2" key="1">
    <citation type="submission" date="2023-11" db="EMBL/GenBank/DDBJ databases">
        <title>Halocaridina rubra genome assembly.</title>
        <authorList>
            <person name="Smith C."/>
        </authorList>
    </citation>
    <scope>NUCLEOTIDE SEQUENCE [LARGE SCALE GENOMIC DNA]</scope>
    <source>
        <strain evidence="1">EP-1</strain>
        <tissue evidence="1">Whole</tissue>
    </source>
</reference>
<proteinExistence type="predicted"/>
<evidence type="ECO:0000313" key="1">
    <source>
        <dbReference type="EMBL" id="KAK7079827.1"/>
    </source>
</evidence>
<dbReference type="EMBL" id="JAXCGZ010006359">
    <property type="protein sequence ID" value="KAK7079827.1"/>
    <property type="molecule type" value="Genomic_DNA"/>
</dbReference>
<sequence length="52" mass="6101">KHGFGTLVPHPRRGKGENVEEKIKKKWLLESDEAPPHNWLGHTHIQVRRKEV</sequence>
<protein>
    <submittedName>
        <fullName evidence="1">Uncharacterized protein</fullName>
    </submittedName>
</protein>
<feature type="non-terminal residue" evidence="1">
    <location>
        <position position="1"/>
    </location>
</feature>
<name>A0AAN8X8S5_HALRR</name>
<keyword evidence="2" id="KW-1185">Reference proteome</keyword>
<dbReference type="AlphaFoldDB" id="A0AAN8X8S5"/>
<evidence type="ECO:0000313" key="2">
    <source>
        <dbReference type="Proteomes" id="UP001381693"/>
    </source>
</evidence>
<accession>A0AAN8X8S5</accession>